<keyword evidence="5" id="KW-1185">Reference proteome</keyword>
<comment type="caution">
    <text evidence="4">The sequence shown here is derived from an EMBL/GenBank/DDBJ whole genome shotgun (WGS) entry which is preliminary data.</text>
</comment>
<sequence>LSVAKLRLVIEFIIVAGIGVAVVGIGSFVFGGPEDKFIQYNYVVTVCGLLVLLIVLAVKRLSDKYLVFLNRRALAAGTLVFVCVALWVNLSRRLLATPHLVNHLGFAVFLLSLGYVGMQIVFANERRLLSIDKELEIARRLQFSILPTAVPEIQNLRIAVSYRPMTAVAGDFYEFVAADGKRVGFLVADVTGHGVPAALISSMIKVATQPVETCAHDPREVLRGLNHILFKQLHEQYVSAAYLWIDTEHGQALYSAAGHPPLLRWREGRLERIESNGLLFGVLPDPEYPVRELAIRTGERLLLYTDGLIEPQNASGESFGDRKLEEVIRKNQSRPPAELSEQMLSEIRAWQPPSLPQQDDITLVVIDVR</sequence>
<feature type="transmembrane region" description="Helical" evidence="2">
    <location>
        <begin position="100"/>
        <end position="123"/>
    </location>
</feature>
<dbReference type="PANTHER" id="PTHR43156:SF2">
    <property type="entry name" value="STAGE II SPORULATION PROTEIN E"/>
    <property type="match status" value="1"/>
</dbReference>
<dbReference type="PANTHER" id="PTHR43156">
    <property type="entry name" value="STAGE II SPORULATION PROTEIN E-RELATED"/>
    <property type="match status" value="1"/>
</dbReference>
<reference evidence="4" key="1">
    <citation type="submission" date="2020-06" db="EMBL/GenBank/DDBJ databases">
        <title>Legume-microbial interactions unlock mineral nutrients during tropical forest succession.</title>
        <authorList>
            <person name="Epihov D.Z."/>
        </authorList>
    </citation>
    <scope>NUCLEOTIDE SEQUENCE [LARGE SCALE GENOMIC DNA]</scope>
    <source>
        <strain evidence="4">Pan2503</strain>
    </source>
</reference>
<feature type="transmembrane region" description="Helical" evidence="2">
    <location>
        <begin position="37"/>
        <end position="57"/>
    </location>
</feature>
<evidence type="ECO:0000256" key="1">
    <source>
        <dbReference type="ARBA" id="ARBA00022801"/>
    </source>
</evidence>
<feature type="non-terminal residue" evidence="4">
    <location>
        <position position="1"/>
    </location>
</feature>
<dbReference type="EMBL" id="JACDQQ010001137">
    <property type="protein sequence ID" value="MBA0085647.1"/>
    <property type="molecule type" value="Genomic_DNA"/>
</dbReference>
<dbReference type="AlphaFoldDB" id="A0A7V8NQU7"/>
<evidence type="ECO:0000259" key="3">
    <source>
        <dbReference type="SMART" id="SM00331"/>
    </source>
</evidence>
<keyword evidence="2" id="KW-0472">Membrane</keyword>
<dbReference type="Gene3D" id="3.60.40.10">
    <property type="entry name" value="PPM-type phosphatase domain"/>
    <property type="match status" value="1"/>
</dbReference>
<dbReference type="Pfam" id="PF07228">
    <property type="entry name" value="SpoIIE"/>
    <property type="match status" value="1"/>
</dbReference>
<dbReference type="Proteomes" id="UP000567293">
    <property type="component" value="Unassembled WGS sequence"/>
</dbReference>
<dbReference type="InterPro" id="IPR036457">
    <property type="entry name" value="PPM-type-like_dom_sf"/>
</dbReference>
<keyword evidence="1" id="KW-0378">Hydrolase</keyword>
<keyword evidence="2" id="KW-0812">Transmembrane</keyword>
<evidence type="ECO:0000313" key="5">
    <source>
        <dbReference type="Proteomes" id="UP000567293"/>
    </source>
</evidence>
<accession>A0A7V8NQU7</accession>
<dbReference type="SMART" id="SM00331">
    <property type="entry name" value="PP2C_SIG"/>
    <property type="match status" value="1"/>
</dbReference>
<feature type="transmembrane region" description="Helical" evidence="2">
    <location>
        <begin position="69"/>
        <end position="88"/>
    </location>
</feature>
<evidence type="ECO:0000256" key="2">
    <source>
        <dbReference type="SAM" id="Phobius"/>
    </source>
</evidence>
<dbReference type="InterPro" id="IPR001932">
    <property type="entry name" value="PPM-type_phosphatase-like_dom"/>
</dbReference>
<feature type="transmembrane region" description="Helical" evidence="2">
    <location>
        <begin position="12"/>
        <end position="31"/>
    </location>
</feature>
<name>A0A7V8NQU7_9BACT</name>
<dbReference type="InterPro" id="IPR052016">
    <property type="entry name" value="Bact_Sigma-Reg"/>
</dbReference>
<feature type="domain" description="PPM-type phosphatase" evidence="3">
    <location>
        <begin position="153"/>
        <end position="368"/>
    </location>
</feature>
<dbReference type="SUPFAM" id="SSF81606">
    <property type="entry name" value="PP2C-like"/>
    <property type="match status" value="1"/>
</dbReference>
<protein>
    <submittedName>
        <fullName evidence="4">PP2C family protein-serine/threonine phosphatase</fullName>
    </submittedName>
</protein>
<dbReference type="GO" id="GO:0016791">
    <property type="term" value="F:phosphatase activity"/>
    <property type="evidence" value="ECO:0007669"/>
    <property type="project" value="TreeGrafter"/>
</dbReference>
<organism evidence="4 5">
    <name type="scientific">Candidatus Acidiferrum panamense</name>
    <dbReference type="NCBI Taxonomy" id="2741543"/>
    <lineage>
        <taxon>Bacteria</taxon>
        <taxon>Pseudomonadati</taxon>
        <taxon>Acidobacteriota</taxon>
        <taxon>Terriglobia</taxon>
        <taxon>Candidatus Acidiferrales</taxon>
        <taxon>Candidatus Acidiferrum</taxon>
    </lineage>
</organism>
<evidence type="ECO:0000313" key="4">
    <source>
        <dbReference type="EMBL" id="MBA0085647.1"/>
    </source>
</evidence>
<keyword evidence="2" id="KW-1133">Transmembrane helix</keyword>
<gene>
    <name evidence="4" type="ORF">HRJ53_11680</name>
</gene>
<proteinExistence type="predicted"/>